<dbReference type="Gene3D" id="3.90.550.10">
    <property type="entry name" value="Spore Coat Polysaccharide Biosynthesis Protein SpsA, Chain A"/>
    <property type="match status" value="1"/>
</dbReference>
<dbReference type="InterPro" id="IPR001173">
    <property type="entry name" value="Glyco_trans_2-like"/>
</dbReference>
<feature type="domain" description="Glycosyltransferase 2-like" evidence="1">
    <location>
        <begin position="8"/>
        <end position="133"/>
    </location>
</feature>
<dbReference type="PANTHER" id="PTHR22916:SF67">
    <property type="entry name" value="COLANIC ACID BIOSYNTHESIS GLYCOSYL TRANSFERASE WCAE-RELATED"/>
    <property type="match status" value="1"/>
</dbReference>
<gene>
    <name evidence="2" type="ORF">SAMN05660776_2021</name>
</gene>
<evidence type="ECO:0000313" key="2">
    <source>
        <dbReference type="EMBL" id="SKB60194.1"/>
    </source>
</evidence>
<dbReference type="STRING" id="241145.SAMN05660776_2021"/>
<dbReference type="SUPFAM" id="SSF53448">
    <property type="entry name" value="Nucleotide-diphospho-sugar transferases"/>
    <property type="match status" value="1"/>
</dbReference>
<keyword evidence="3" id="KW-1185">Reference proteome</keyword>
<organism evidence="2 3">
    <name type="scientific">Salegentibacter holothuriorum</name>
    <dbReference type="NCBI Taxonomy" id="241145"/>
    <lineage>
        <taxon>Bacteria</taxon>
        <taxon>Pseudomonadati</taxon>
        <taxon>Bacteroidota</taxon>
        <taxon>Flavobacteriia</taxon>
        <taxon>Flavobacteriales</taxon>
        <taxon>Flavobacteriaceae</taxon>
        <taxon>Salegentibacter</taxon>
    </lineage>
</organism>
<dbReference type="InterPro" id="IPR029044">
    <property type="entry name" value="Nucleotide-diphossugar_trans"/>
</dbReference>
<dbReference type="OrthoDB" id="9788101at2"/>
<dbReference type="Pfam" id="PF00535">
    <property type="entry name" value="Glycos_transf_2"/>
    <property type="match status" value="1"/>
</dbReference>
<reference evidence="3" key="1">
    <citation type="submission" date="2017-02" db="EMBL/GenBank/DDBJ databases">
        <authorList>
            <person name="Varghese N."/>
            <person name="Submissions S."/>
        </authorList>
    </citation>
    <scope>NUCLEOTIDE SEQUENCE [LARGE SCALE GENOMIC DNA]</scope>
    <source>
        <strain evidence="3">DSM 23405</strain>
    </source>
</reference>
<sequence>MSKSHLISIITINLNNLGGLRKTMKSVFEQSWQEFEYIIIDGGSTDGSKEYIESNSDKIDHWVSEPDKGIFNGMNKGIKRANGEYLLFLNSGDWLYDEKVLNIAAEKLDSCDVFYGNIIKVFPDGREILDKGTNGEEITLETFGNGSLNHPSSFIGKHLFDKYGLYDENLQIVSDWKFFLIALGLNNAKVSYINQPFSYFDVTGISSNNYGQIERERDQVLNKEVPTPILKDFLKLQKIKKRLEDKRYQKFEITDQKKISRKLHSIIFKLFVSK</sequence>
<dbReference type="PANTHER" id="PTHR22916">
    <property type="entry name" value="GLYCOSYLTRANSFERASE"/>
    <property type="match status" value="1"/>
</dbReference>
<dbReference type="RefSeq" id="WP_079720886.1">
    <property type="nucleotide sequence ID" value="NZ_FUYY01000003.1"/>
</dbReference>
<dbReference type="GO" id="GO:0016758">
    <property type="term" value="F:hexosyltransferase activity"/>
    <property type="evidence" value="ECO:0007669"/>
    <property type="project" value="UniProtKB-ARBA"/>
</dbReference>
<evidence type="ECO:0000259" key="1">
    <source>
        <dbReference type="Pfam" id="PF00535"/>
    </source>
</evidence>
<dbReference type="Proteomes" id="UP000190230">
    <property type="component" value="Unassembled WGS sequence"/>
</dbReference>
<dbReference type="AlphaFoldDB" id="A0A1T5CLB6"/>
<proteinExistence type="predicted"/>
<protein>
    <submittedName>
        <fullName evidence="2">Glycosyltransferase involved in cell wall bisynthesis</fullName>
    </submittedName>
</protein>
<dbReference type="CDD" id="cd06433">
    <property type="entry name" value="GT_2_WfgS_like"/>
    <property type="match status" value="1"/>
</dbReference>
<evidence type="ECO:0000313" key="3">
    <source>
        <dbReference type="Proteomes" id="UP000190230"/>
    </source>
</evidence>
<keyword evidence="2" id="KW-0808">Transferase</keyword>
<name>A0A1T5CLB6_9FLAO</name>
<dbReference type="EMBL" id="FUYY01000003">
    <property type="protein sequence ID" value="SKB60194.1"/>
    <property type="molecule type" value="Genomic_DNA"/>
</dbReference>
<accession>A0A1T5CLB6</accession>